<dbReference type="PRINTS" id="PR00959">
    <property type="entry name" value="MEVGALKINASE"/>
</dbReference>
<dbReference type="InterPro" id="IPR019539">
    <property type="entry name" value="GalKase_N"/>
</dbReference>
<dbReference type="InterPro" id="IPR006206">
    <property type="entry name" value="Mevalonate/galactokinase"/>
</dbReference>
<name>A0A9D7XT93_9BACT</name>
<dbReference type="EMBL" id="JADKGY010000020">
    <property type="protein sequence ID" value="MBK9983413.1"/>
    <property type="molecule type" value="Genomic_DNA"/>
</dbReference>
<dbReference type="PANTHER" id="PTHR10457">
    <property type="entry name" value="MEVALONATE KINASE/GALACTOKINASE"/>
    <property type="match status" value="1"/>
</dbReference>
<evidence type="ECO:0000256" key="10">
    <source>
        <dbReference type="NCBIfam" id="TIGR00131"/>
    </source>
</evidence>
<evidence type="ECO:0000259" key="13">
    <source>
        <dbReference type="Pfam" id="PF10509"/>
    </source>
</evidence>
<dbReference type="InterPro" id="IPR036554">
    <property type="entry name" value="GHMP_kinase_C_sf"/>
</dbReference>
<evidence type="ECO:0000256" key="6">
    <source>
        <dbReference type="ARBA" id="ARBA00022840"/>
    </source>
</evidence>
<evidence type="ECO:0000256" key="1">
    <source>
        <dbReference type="ARBA" id="ARBA00006566"/>
    </source>
</evidence>
<dbReference type="Proteomes" id="UP000808337">
    <property type="component" value="Unassembled WGS sequence"/>
</dbReference>
<proteinExistence type="inferred from homology"/>
<reference evidence="14 15" key="1">
    <citation type="submission" date="2020-10" db="EMBL/GenBank/DDBJ databases">
        <title>Connecting structure to function with the recovery of over 1000 high-quality activated sludge metagenome-assembled genomes encoding full-length rRNA genes using long-read sequencing.</title>
        <authorList>
            <person name="Singleton C.M."/>
            <person name="Petriglieri F."/>
            <person name="Kristensen J.M."/>
            <person name="Kirkegaard R.H."/>
            <person name="Michaelsen T.Y."/>
            <person name="Andersen M.H."/>
            <person name="Karst S.M."/>
            <person name="Dueholm M.S."/>
            <person name="Nielsen P.H."/>
            <person name="Albertsen M."/>
        </authorList>
    </citation>
    <scope>NUCLEOTIDE SEQUENCE [LARGE SCALE GENOMIC DNA]</scope>
    <source>
        <strain evidence="14">Ribe_18-Q3-R11-54_MAXAC.273</strain>
    </source>
</reference>
<dbReference type="InterPro" id="IPR000705">
    <property type="entry name" value="Galactokinase"/>
</dbReference>
<dbReference type="GO" id="GO:0006012">
    <property type="term" value="P:galactose metabolic process"/>
    <property type="evidence" value="ECO:0007669"/>
    <property type="project" value="UniProtKB-UniRule"/>
</dbReference>
<evidence type="ECO:0000256" key="3">
    <source>
        <dbReference type="ARBA" id="ARBA00022723"/>
    </source>
</evidence>
<comment type="similarity">
    <text evidence="1">Belongs to the GHMP kinase family. GalK subfamily.</text>
</comment>
<feature type="domain" description="GHMP kinase N-terminal" evidence="11">
    <location>
        <begin position="88"/>
        <end position="171"/>
    </location>
</feature>
<feature type="domain" description="GHMP kinase C-terminal" evidence="12">
    <location>
        <begin position="272"/>
        <end position="348"/>
    </location>
</feature>
<protein>
    <recommendedName>
        <fullName evidence="10">Galactokinase</fullName>
        <ecNumber evidence="10">2.7.1.6</ecNumber>
    </recommendedName>
</protein>
<evidence type="ECO:0000256" key="5">
    <source>
        <dbReference type="ARBA" id="ARBA00022777"/>
    </source>
</evidence>
<gene>
    <name evidence="14" type="primary">galK</name>
    <name evidence="14" type="ORF">IPP15_13680</name>
</gene>
<dbReference type="GO" id="GO:0005829">
    <property type="term" value="C:cytosol"/>
    <property type="evidence" value="ECO:0007669"/>
    <property type="project" value="TreeGrafter"/>
</dbReference>
<keyword evidence="7" id="KW-0460">Magnesium</keyword>
<keyword evidence="3" id="KW-0479">Metal-binding</keyword>
<dbReference type="Gene3D" id="3.30.230.10">
    <property type="match status" value="1"/>
</dbReference>
<dbReference type="NCBIfam" id="TIGR00131">
    <property type="entry name" value="gal_kin"/>
    <property type="match status" value="1"/>
</dbReference>
<dbReference type="EC" id="2.7.1.6" evidence="10"/>
<dbReference type="InterPro" id="IPR020568">
    <property type="entry name" value="Ribosomal_Su5_D2-typ_SF"/>
</dbReference>
<dbReference type="InterPro" id="IPR006204">
    <property type="entry name" value="GHMP_kinase_N_dom"/>
</dbReference>
<organism evidence="14 15">
    <name type="scientific">Candidatus Opimibacter skivensis</name>
    <dbReference type="NCBI Taxonomy" id="2982028"/>
    <lineage>
        <taxon>Bacteria</taxon>
        <taxon>Pseudomonadati</taxon>
        <taxon>Bacteroidota</taxon>
        <taxon>Saprospiria</taxon>
        <taxon>Saprospirales</taxon>
        <taxon>Saprospiraceae</taxon>
        <taxon>Candidatus Opimibacter</taxon>
    </lineage>
</organism>
<dbReference type="PANTHER" id="PTHR10457:SF7">
    <property type="entry name" value="GALACTOKINASE-RELATED"/>
    <property type="match status" value="1"/>
</dbReference>
<evidence type="ECO:0000256" key="9">
    <source>
        <dbReference type="ARBA" id="ARBA00023277"/>
    </source>
</evidence>
<feature type="domain" description="Galactokinase N-terminal" evidence="13">
    <location>
        <begin position="12"/>
        <end position="57"/>
    </location>
</feature>
<evidence type="ECO:0000259" key="12">
    <source>
        <dbReference type="Pfam" id="PF08544"/>
    </source>
</evidence>
<dbReference type="PIRSF" id="PIRSF000530">
    <property type="entry name" value="Galactokinase"/>
    <property type="match status" value="1"/>
</dbReference>
<dbReference type="GO" id="GO:0004335">
    <property type="term" value="F:galactokinase activity"/>
    <property type="evidence" value="ECO:0007669"/>
    <property type="project" value="UniProtKB-UniRule"/>
</dbReference>
<dbReference type="AlphaFoldDB" id="A0A9D7XT93"/>
<evidence type="ECO:0000259" key="11">
    <source>
        <dbReference type="Pfam" id="PF00288"/>
    </source>
</evidence>
<keyword evidence="9" id="KW-0119">Carbohydrate metabolism</keyword>
<keyword evidence="6" id="KW-0067">ATP-binding</keyword>
<keyword evidence="2 14" id="KW-0808">Transferase</keyword>
<dbReference type="SUPFAM" id="SSF55060">
    <property type="entry name" value="GHMP Kinase, C-terminal domain"/>
    <property type="match status" value="1"/>
</dbReference>
<dbReference type="InterPro" id="IPR013750">
    <property type="entry name" value="GHMP_kinase_C_dom"/>
</dbReference>
<evidence type="ECO:0000256" key="7">
    <source>
        <dbReference type="ARBA" id="ARBA00022842"/>
    </source>
</evidence>
<sequence>MKEQLLQKWHLHFGASSPEVIVRAPGRVNFIGEHTDYNEGWVLPGAMSRSVYILVSKNEKDGHRWVAGDLNEEYVYDAATDLPLWGKYVEGTIQLYAPQTGPLKILISGDLPVGAGVSSSSSLVCGLLYALQKITGGKETKDDLALFGSRVEREIIGLQGGIMDQFAIMLSRKNHVMMLDCRTREYKFISADLPGCKWVLINTKVKHKLIDSDYNNRADECLRAVGIIKRLYPKVETLRDVTMDMLSEIHLPELLRKRSLFIVEENDRVHKMVDALKKKDPKKAGSLLKASHAGLRDQYEVSCAELDHLAAVANKYKGAYGARMMGGGFGGCVLCLVKEEEMEEFLEECSVSYFEKFGFDPEVILFDLGNGVEYV</sequence>
<dbReference type="GO" id="GO:0046872">
    <property type="term" value="F:metal ion binding"/>
    <property type="evidence" value="ECO:0007669"/>
    <property type="project" value="UniProtKB-KW"/>
</dbReference>
<dbReference type="Gene3D" id="3.30.70.890">
    <property type="entry name" value="GHMP kinase, C-terminal domain"/>
    <property type="match status" value="1"/>
</dbReference>
<evidence type="ECO:0000256" key="8">
    <source>
        <dbReference type="ARBA" id="ARBA00023144"/>
    </source>
</evidence>
<dbReference type="Pfam" id="PF08544">
    <property type="entry name" value="GHMP_kinases_C"/>
    <property type="match status" value="1"/>
</dbReference>
<dbReference type="FunFam" id="3.30.70.890:FF:000001">
    <property type="entry name" value="Galactokinase"/>
    <property type="match status" value="1"/>
</dbReference>
<dbReference type="GO" id="GO:0005524">
    <property type="term" value="F:ATP binding"/>
    <property type="evidence" value="ECO:0007669"/>
    <property type="project" value="UniProtKB-UniRule"/>
</dbReference>
<keyword evidence="5" id="KW-0418">Kinase</keyword>
<keyword evidence="8" id="KW-0299">Galactose metabolism</keyword>
<accession>A0A9D7XT93</accession>
<keyword evidence="4" id="KW-0547">Nucleotide-binding</keyword>
<dbReference type="InterPro" id="IPR014721">
    <property type="entry name" value="Ribsml_uS5_D2-typ_fold_subgr"/>
</dbReference>
<dbReference type="SUPFAM" id="SSF54211">
    <property type="entry name" value="Ribosomal protein S5 domain 2-like"/>
    <property type="match status" value="1"/>
</dbReference>
<evidence type="ECO:0000256" key="2">
    <source>
        <dbReference type="ARBA" id="ARBA00022679"/>
    </source>
</evidence>
<dbReference type="Pfam" id="PF00288">
    <property type="entry name" value="GHMP_kinases_N"/>
    <property type="match status" value="1"/>
</dbReference>
<evidence type="ECO:0000313" key="15">
    <source>
        <dbReference type="Proteomes" id="UP000808337"/>
    </source>
</evidence>
<comment type="caution">
    <text evidence="14">The sequence shown here is derived from an EMBL/GenBank/DDBJ whole genome shotgun (WGS) entry which is preliminary data.</text>
</comment>
<dbReference type="PRINTS" id="PR00473">
    <property type="entry name" value="GALCTOKINASE"/>
</dbReference>
<dbReference type="Pfam" id="PF10509">
    <property type="entry name" value="GalKase_gal_bdg"/>
    <property type="match status" value="1"/>
</dbReference>
<evidence type="ECO:0000256" key="4">
    <source>
        <dbReference type="ARBA" id="ARBA00022741"/>
    </source>
</evidence>
<evidence type="ECO:0000313" key="14">
    <source>
        <dbReference type="EMBL" id="MBK9983413.1"/>
    </source>
</evidence>